<protein>
    <recommendedName>
        <fullName evidence="5">Metallo-beta-lactamase domain-containing protein</fullName>
    </recommendedName>
</protein>
<dbReference type="AlphaFoldDB" id="A0A916XAD9"/>
<dbReference type="CDD" id="cd06262">
    <property type="entry name" value="metallo-hydrolase-like_MBL-fold"/>
    <property type="match status" value="1"/>
</dbReference>
<dbReference type="RefSeq" id="WP_188672921.1">
    <property type="nucleotide sequence ID" value="NZ_BMJH01000001.1"/>
</dbReference>
<dbReference type="Pfam" id="PF00753">
    <property type="entry name" value="Lactamase_B"/>
    <property type="match status" value="1"/>
</dbReference>
<evidence type="ECO:0000256" key="2">
    <source>
        <dbReference type="ARBA" id="ARBA00022723"/>
    </source>
</evidence>
<keyword evidence="4" id="KW-0862">Zinc</keyword>
<dbReference type="EMBL" id="BMJH01000001">
    <property type="protein sequence ID" value="GGC59429.1"/>
    <property type="molecule type" value="Genomic_DNA"/>
</dbReference>
<keyword evidence="2" id="KW-0479">Metal-binding</keyword>
<reference evidence="6" key="2">
    <citation type="submission" date="2020-09" db="EMBL/GenBank/DDBJ databases">
        <authorList>
            <person name="Sun Q."/>
            <person name="Zhou Y."/>
        </authorList>
    </citation>
    <scope>NUCLEOTIDE SEQUENCE</scope>
    <source>
        <strain evidence="6">CGMCC 1.15478</strain>
    </source>
</reference>
<dbReference type="InterPro" id="IPR001279">
    <property type="entry name" value="Metallo-B-lactamas"/>
</dbReference>
<gene>
    <name evidence="6" type="ORF">GCM10011410_09840</name>
</gene>
<name>A0A916XAD9_9ACTN</name>
<dbReference type="InterPro" id="IPR036866">
    <property type="entry name" value="RibonucZ/Hydroxyglut_hydro"/>
</dbReference>
<evidence type="ECO:0000256" key="4">
    <source>
        <dbReference type="ARBA" id="ARBA00022833"/>
    </source>
</evidence>
<dbReference type="PANTHER" id="PTHR46233:SF3">
    <property type="entry name" value="HYDROXYACYLGLUTATHIONE HYDROLASE GLOC"/>
    <property type="match status" value="1"/>
</dbReference>
<evidence type="ECO:0000256" key="3">
    <source>
        <dbReference type="ARBA" id="ARBA00022801"/>
    </source>
</evidence>
<dbReference type="PANTHER" id="PTHR46233">
    <property type="entry name" value="HYDROXYACYLGLUTATHIONE HYDROLASE GLOC"/>
    <property type="match status" value="1"/>
</dbReference>
<dbReference type="GO" id="GO:0046872">
    <property type="term" value="F:metal ion binding"/>
    <property type="evidence" value="ECO:0007669"/>
    <property type="project" value="UniProtKB-KW"/>
</dbReference>
<evidence type="ECO:0000259" key="5">
    <source>
        <dbReference type="SMART" id="SM00849"/>
    </source>
</evidence>
<proteinExistence type="predicted"/>
<keyword evidence="7" id="KW-1185">Reference proteome</keyword>
<reference evidence="6" key="1">
    <citation type="journal article" date="2014" name="Int. J. Syst. Evol. Microbiol.">
        <title>Complete genome sequence of Corynebacterium casei LMG S-19264T (=DSM 44701T), isolated from a smear-ripened cheese.</title>
        <authorList>
            <consortium name="US DOE Joint Genome Institute (JGI-PGF)"/>
            <person name="Walter F."/>
            <person name="Albersmeier A."/>
            <person name="Kalinowski J."/>
            <person name="Ruckert C."/>
        </authorList>
    </citation>
    <scope>NUCLEOTIDE SEQUENCE</scope>
    <source>
        <strain evidence="6">CGMCC 1.15478</strain>
    </source>
</reference>
<comment type="cofactor">
    <cofactor evidence="1">
        <name>Zn(2+)</name>
        <dbReference type="ChEBI" id="CHEBI:29105"/>
    </cofactor>
</comment>
<dbReference type="Gene3D" id="3.60.15.10">
    <property type="entry name" value="Ribonuclease Z/Hydroxyacylglutathione hydrolase-like"/>
    <property type="match status" value="1"/>
</dbReference>
<keyword evidence="3" id="KW-0378">Hydrolase</keyword>
<dbReference type="Proteomes" id="UP000641514">
    <property type="component" value="Unassembled WGS sequence"/>
</dbReference>
<dbReference type="InterPro" id="IPR051453">
    <property type="entry name" value="MBL_Glyoxalase_II"/>
</dbReference>
<feature type="domain" description="Metallo-beta-lactamase" evidence="5">
    <location>
        <begin position="12"/>
        <end position="203"/>
    </location>
</feature>
<evidence type="ECO:0000256" key="1">
    <source>
        <dbReference type="ARBA" id="ARBA00001947"/>
    </source>
</evidence>
<sequence length="220" mass="23769">MRVMGFPAGMFQTNCYLIAHDDRPECVVIDPGQDALPAVKQLLGEHGLEPVAVLLTHGHLDHMWTAQPLCDEFGIPLFIHPDDRPMLTDPASGIGPTLSGFIQGIEFVEPGTVKELNDGDVVELAGIEFVIDHTPGHTRGSVTLRTRVASDDADRDIVFSGDTLFAGSIGRSDLPGGDADQLIKSIVDRLMPLADDTMILPGHGEVTTVGQERRSNPFLR</sequence>
<dbReference type="SUPFAM" id="SSF56281">
    <property type="entry name" value="Metallo-hydrolase/oxidoreductase"/>
    <property type="match status" value="1"/>
</dbReference>
<evidence type="ECO:0000313" key="7">
    <source>
        <dbReference type="Proteomes" id="UP000641514"/>
    </source>
</evidence>
<accession>A0A916XAD9</accession>
<dbReference type="SMART" id="SM00849">
    <property type="entry name" value="Lactamase_B"/>
    <property type="match status" value="1"/>
</dbReference>
<dbReference type="GO" id="GO:0016787">
    <property type="term" value="F:hydrolase activity"/>
    <property type="evidence" value="ECO:0007669"/>
    <property type="project" value="UniProtKB-KW"/>
</dbReference>
<comment type="caution">
    <text evidence="6">The sequence shown here is derived from an EMBL/GenBank/DDBJ whole genome shotgun (WGS) entry which is preliminary data.</text>
</comment>
<organism evidence="6 7">
    <name type="scientific">Hoyosella rhizosphaerae</name>
    <dbReference type="NCBI Taxonomy" id="1755582"/>
    <lineage>
        <taxon>Bacteria</taxon>
        <taxon>Bacillati</taxon>
        <taxon>Actinomycetota</taxon>
        <taxon>Actinomycetes</taxon>
        <taxon>Mycobacteriales</taxon>
        <taxon>Hoyosellaceae</taxon>
        <taxon>Hoyosella</taxon>
    </lineage>
</organism>
<evidence type="ECO:0000313" key="6">
    <source>
        <dbReference type="EMBL" id="GGC59429.1"/>
    </source>
</evidence>